<dbReference type="GO" id="GO:0003676">
    <property type="term" value="F:nucleic acid binding"/>
    <property type="evidence" value="ECO:0007669"/>
    <property type="project" value="InterPro"/>
</dbReference>
<gene>
    <name evidence="2" type="ORF">PSECIP111854_02574</name>
</gene>
<sequence>MSDIKLFQLGQGEVTELVSKSAKFEKDLQQLVEPHMEVFLGIRFLATEFTTSNGGRIDSLGLDENGCPVIIEYKRHINENVINQGLFYYDWLLDHKAEFQLLVTKELGQSIAENIEWEGARLVCIATDFTRYDEHAIKQIDRNIELMRYKYFGDNLFLLELVNSHLSNKAATPKRQEVELSEADTNPTKKERRDYHENRKSSASSELLSLYESVCDFGLSLGDDVQRKELKFYTALKKIKNFASVQVWAPQQDPSLRIYLHIDPSNVQLQDGVVHDAKDKGHWGTGDLEVIVRSEQDLELAKQLVQLSFEKN</sequence>
<dbReference type="RefSeq" id="WP_261626548.1">
    <property type="nucleotide sequence ID" value="NZ_CAMAPC010000009.1"/>
</dbReference>
<dbReference type="Gene3D" id="3.40.1350.10">
    <property type="match status" value="1"/>
</dbReference>
<protein>
    <recommendedName>
        <fullName evidence="4">DUF91 domain-containing protein</fullName>
    </recommendedName>
</protein>
<organism evidence="2 3">
    <name type="scientific">Pseudoalteromonas holothuriae</name>
    <dbReference type="NCBI Taxonomy" id="2963714"/>
    <lineage>
        <taxon>Bacteria</taxon>
        <taxon>Pseudomonadati</taxon>
        <taxon>Pseudomonadota</taxon>
        <taxon>Gammaproteobacteria</taxon>
        <taxon>Alteromonadales</taxon>
        <taxon>Pseudoalteromonadaceae</taxon>
        <taxon>Pseudoalteromonas</taxon>
    </lineage>
</organism>
<comment type="caution">
    <text evidence="2">The sequence shown here is derived from an EMBL/GenBank/DDBJ whole genome shotgun (WGS) entry which is preliminary data.</text>
</comment>
<evidence type="ECO:0008006" key="4">
    <source>
        <dbReference type="Google" id="ProtNLM"/>
    </source>
</evidence>
<name>A0A9W4QZK7_9GAMM</name>
<dbReference type="EMBL" id="CAMAPC010000009">
    <property type="protein sequence ID" value="CAH9060281.1"/>
    <property type="molecule type" value="Genomic_DNA"/>
</dbReference>
<dbReference type="AlphaFoldDB" id="A0A9W4QZK7"/>
<proteinExistence type="predicted"/>
<keyword evidence="3" id="KW-1185">Reference proteome</keyword>
<reference evidence="2" key="1">
    <citation type="submission" date="2022-07" db="EMBL/GenBank/DDBJ databases">
        <authorList>
            <person name="Criscuolo A."/>
        </authorList>
    </citation>
    <scope>NUCLEOTIDE SEQUENCE</scope>
    <source>
        <strain evidence="2">CIP111854</strain>
    </source>
</reference>
<feature type="compositionally biased region" description="Basic and acidic residues" evidence="1">
    <location>
        <begin position="187"/>
        <end position="200"/>
    </location>
</feature>
<accession>A0A9W4QZK7</accession>
<dbReference type="InterPro" id="IPR011856">
    <property type="entry name" value="tRNA_endonuc-like_dom_sf"/>
</dbReference>
<feature type="region of interest" description="Disordered" evidence="1">
    <location>
        <begin position="173"/>
        <end position="200"/>
    </location>
</feature>
<evidence type="ECO:0000313" key="3">
    <source>
        <dbReference type="Proteomes" id="UP001152467"/>
    </source>
</evidence>
<dbReference type="Proteomes" id="UP001152467">
    <property type="component" value="Unassembled WGS sequence"/>
</dbReference>
<evidence type="ECO:0000256" key="1">
    <source>
        <dbReference type="SAM" id="MobiDB-lite"/>
    </source>
</evidence>
<evidence type="ECO:0000313" key="2">
    <source>
        <dbReference type="EMBL" id="CAH9060281.1"/>
    </source>
</evidence>